<keyword evidence="3" id="KW-0949">S-adenosyl-L-methionine</keyword>
<dbReference type="GO" id="GO:1904047">
    <property type="term" value="F:S-adenosyl-L-methionine binding"/>
    <property type="evidence" value="ECO:0007669"/>
    <property type="project" value="TreeGrafter"/>
</dbReference>
<name>A0A1Q6F9T2_9BACT</name>
<comment type="caution">
    <text evidence="4">The sequence shown here is derived from an EMBL/GenBank/DDBJ whole genome shotgun (WGS) entry which is preliminary data.</text>
</comment>
<sequence length="273" mass="32076">MRTPISYYGGKQTMLKHILPLIPSHKIYTEAFCGGAAVLFAKRPSEAEIINDINMELTNFYWCMQVYYSDLKHEINKTLHSRDLHAHAGHINSYPQFFTPVERAWAVWVLCKMSFASMMDGTFGYDFSGTMTKKLRNAKDEFTERLCQRLERVTIENRNALDVIDCYDAPDTFHFVDPPYVNSDCGHYEDTFNEQNMEQLLQLLETVKGKFMLTMFPFDMIDRYARKNGWIIHRIERTISASKSNRRRQEEWMVCNYEERAQASLFQGEYLGE</sequence>
<dbReference type="GO" id="GO:0032259">
    <property type="term" value="P:methylation"/>
    <property type="evidence" value="ECO:0007669"/>
    <property type="project" value="UniProtKB-KW"/>
</dbReference>
<dbReference type="EMBL" id="MNQH01000004">
    <property type="protein sequence ID" value="OKY95616.1"/>
    <property type="molecule type" value="Genomic_DNA"/>
</dbReference>
<dbReference type="InterPro" id="IPR012327">
    <property type="entry name" value="MeTrfase_D12"/>
</dbReference>
<dbReference type="InterPro" id="IPR029063">
    <property type="entry name" value="SAM-dependent_MTases_sf"/>
</dbReference>
<gene>
    <name evidence="4" type="ORF">BHV66_03335</name>
</gene>
<dbReference type="GO" id="GO:0009007">
    <property type="term" value="F:site-specific DNA-methyltransferase (adenine-specific) activity"/>
    <property type="evidence" value="ECO:0007669"/>
    <property type="project" value="UniProtKB-EC"/>
</dbReference>
<dbReference type="STRING" id="28117.BHV66_03335"/>
<evidence type="ECO:0000256" key="1">
    <source>
        <dbReference type="ARBA" id="ARBA00022603"/>
    </source>
</evidence>
<protein>
    <submittedName>
        <fullName evidence="4">Methyltransferase</fullName>
    </submittedName>
</protein>
<dbReference type="GO" id="GO:0043565">
    <property type="term" value="F:sequence-specific DNA binding"/>
    <property type="evidence" value="ECO:0007669"/>
    <property type="project" value="TreeGrafter"/>
</dbReference>
<dbReference type="PRINTS" id="PR00505">
    <property type="entry name" value="D12N6MTFRASE"/>
</dbReference>
<dbReference type="GO" id="GO:0009307">
    <property type="term" value="P:DNA restriction-modification system"/>
    <property type="evidence" value="ECO:0007669"/>
    <property type="project" value="InterPro"/>
</dbReference>
<dbReference type="Proteomes" id="UP000187417">
    <property type="component" value="Unassembled WGS sequence"/>
</dbReference>
<keyword evidence="1 4" id="KW-0489">Methyltransferase</keyword>
<evidence type="ECO:0000256" key="2">
    <source>
        <dbReference type="ARBA" id="ARBA00022679"/>
    </source>
</evidence>
<dbReference type="GO" id="GO:0006298">
    <property type="term" value="P:mismatch repair"/>
    <property type="evidence" value="ECO:0007669"/>
    <property type="project" value="TreeGrafter"/>
</dbReference>
<dbReference type="InterPro" id="IPR012263">
    <property type="entry name" value="M_m6A_EcoRV"/>
</dbReference>
<proteinExistence type="predicted"/>
<organism evidence="4 5">
    <name type="scientific">Alistipes putredinis</name>
    <dbReference type="NCBI Taxonomy" id="28117"/>
    <lineage>
        <taxon>Bacteria</taxon>
        <taxon>Pseudomonadati</taxon>
        <taxon>Bacteroidota</taxon>
        <taxon>Bacteroidia</taxon>
        <taxon>Bacteroidales</taxon>
        <taxon>Rikenellaceae</taxon>
        <taxon>Alistipes</taxon>
    </lineage>
</organism>
<dbReference type="Gene3D" id="3.40.50.150">
    <property type="entry name" value="Vaccinia Virus protein VP39"/>
    <property type="match status" value="2"/>
</dbReference>
<dbReference type="AlphaFoldDB" id="A0A1Q6F9T2"/>
<dbReference type="Pfam" id="PF02086">
    <property type="entry name" value="MethyltransfD12"/>
    <property type="match status" value="1"/>
</dbReference>
<evidence type="ECO:0000256" key="3">
    <source>
        <dbReference type="ARBA" id="ARBA00022691"/>
    </source>
</evidence>
<dbReference type="RefSeq" id="WP_022459646.1">
    <property type="nucleotide sequence ID" value="NZ_BAAFLA010000008.1"/>
</dbReference>
<dbReference type="PIRSF" id="PIRSF000398">
    <property type="entry name" value="M_m6A_EcoRV"/>
    <property type="match status" value="1"/>
</dbReference>
<evidence type="ECO:0000313" key="5">
    <source>
        <dbReference type="Proteomes" id="UP000187417"/>
    </source>
</evidence>
<dbReference type="SUPFAM" id="SSF53335">
    <property type="entry name" value="S-adenosyl-L-methionine-dependent methyltransferases"/>
    <property type="match status" value="1"/>
</dbReference>
<dbReference type="PANTHER" id="PTHR30481">
    <property type="entry name" value="DNA ADENINE METHYLASE"/>
    <property type="match status" value="1"/>
</dbReference>
<evidence type="ECO:0000313" key="4">
    <source>
        <dbReference type="EMBL" id="OKY95616.1"/>
    </source>
</evidence>
<dbReference type="PANTHER" id="PTHR30481:SF4">
    <property type="entry name" value="SITE-SPECIFIC DNA-METHYLTRANSFERASE (ADENINE-SPECIFIC)"/>
    <property type="match status" value="1"/>
</dbReference>
<reference evidence="4 5" key="1">
    <citation type="journal article" date="2016" name="Nat. Biotechnol.">
        <title>Measurement of bacterial replication rates in microbial communities.</title>
        <authorList>
            <person name="Brown C.T."/>
            <person name="Olm M.R."/>
            <person name="Thomas B.C."/>
            <person name="Banfield J.F."/>
        </authorList>
    </citation>
    <scope>NUCLEOTIDE SEQUENCE [LARGE SCALE GENOMIC DNA]</scope>
    <source>
        <strain evidence="4">CAG:67_53_122</strain>
    </source>
</reference>
<keyword evidence="2 4" id="KW-0808">Transferase</keyword>
<accession>A0A1Q6F9T2</accession>